<feature type="region of interest" description="Disordered" evidence="1">
    <location>
        <begin position="199"/>
        <end position="258"/>
    </location>
</feature>
<feature type="region of interest" description="Disordered" evidence="1">
    <location>
        <begin position="25"/>
        <end position="149"/>
    </location>
</feature>
<protein>
    <submittedName>
        <fullName evidence="2">Uncharacterized protein</fullName>
    </submittedName>
</protein>
<accession>A0A0S4INF5</accession>
<feature type="compositionally biased region" description="Polar residues" evidence="1">
    <location>
        <begin position="25"/>
        <end position="40"/>
    </location>
</feature>
<feature type="compositionally biased region" description="Low complexity" evidence="1">
    <location>
        <begin position="90"/>
        <end position="108"/>
    </location>
</feature>
<sequence>MSERPIHRERSADFNKSLSRVIQDLTVNSDTESSEATPTSARRAAPSLPNVRSAASREQSPEPLTRPGTALGEQQPASPQIKKETTSVTAAASPAAASPRAQQSKPAPVIMNKRPSSMHSTKTSASKRIPNRSQNQEQPRGPPLPKEVEKLTQMSARERVEYGYRLLRESNMSRGTAAFTSNLPRDPYNLREERINNAQQAARKRMEESQHNRLVQQYGPTTQARGRSVGRNDVGRSGSVEASGPQKRSSSWARDTTPRGNYMFNWTNMPQCIPRNHIDPTPGPGAYTPLLHYVGGTH</sequence>
<evidence type="ECO:0000256" key="1">
    <source>
        <dbReference type="SAM" id="MobiDB-lite"/>
    </source>
</evidence>
<organism evidence="2 3">
    <name type="scientific">Bodo saltans</name>
    <name type="common">Flagellated protozoan</name>
    <dbReference type="NCBI Taxonomy" id="75058"/>
    <lineage>
        <taxon>Eukaryota</taxon>
        <taxon>Discoba</taxon>
        <taxon>Euglenozoa</taxon>
        <taxon>Kinetoplastea</taxon>
        <taxon>Metakinetoplastina</taxon>
        <taxon>Eubodonida</taxon>
        <taxon>Bodonidae</taxon>
        <taxon>Bodo</taxon>
    </lineage>
</organism>
<name>A0A0S4INF5_BODSA</name>
<dbReference type="Proteomes" id="UP000051952">
    <property type="component" value="Unassembled WGS sequence"/>
</dbReference>
<keyword evidence="3" id="KW-1185">Reference proteome</keyword>
<reference evidence="3" key="1">
    <citation type="submission" date="2015-09" db="EMBL/GenBank/DDBJ databases">
        <authorList>
            <consortium name="Pathogen Informatics"/>
        </authorList>
    </citation>
    <scope>NUCLEOTIDE SEQUENCE [LARGE SCALE GENOMIC DNA]</scope>
    <source>
        <strain evidence="3">Lake Konstanz</strain>
    </source>
</reference>
<dbReference type="EMBL" id="CYKH01000377">
    <property type="protein sequence ID" value="CUF66340.1"/>
    <property type="molecule type" value="Genomic_DNA"/>
</dbReference>
<feature type="compositionally biased region" description="Polar residues" evidence="1">
    <location>
        <begin position="114"/>
        <end position="138"/>
    </location>
</feature>
<proteinExistence type="predicted"/>
<gene>
    <name evidence="2" type="ORF">BSAL_64595</name>
</gene>
<dbReference type="AlphaFoldDB" id="A0A0S4INF5"/>
<evidence type="ECO:0000313" key="3">
    <source>
        <dbReference type="Proteomes" id="UP000051952"/>
    </source>
</evidence>
<evidence type="ECO:0000313" key="2">
    <source>
        <dbReference type="EMBL" id="CUF66340.1"/>
    </source>
</evidence>
<dbReference type="VEuPathDB" id="TriTrypDB:BSAL_64595"/>
<feature type="compositionally biased region" description="Polar residues" evidence="1">
    <location>
        <begin position="212"/>
        <end position="225"/>
    </location>
</feature>